<accession>A0AAF0FTT6</accession>
<gene>
    <name evidence="1" type="ORF">L1994_06415</name>
</gene>
<reference evidence="1" key="1">
    <citation type="submission" date="2022-01" db="EMBL/GenBank/DDBJ databases">
        <title>Complete genome of Methanomicrobium antiquum DSM 21220.</title>
        <authorList>
            <person name="Chen S.-C."/>
            <person name="You Y.-T."/>
            <person name="Zhou Y.-Z."/>
            <person name="Lai M.-C."/>
        </authorList>
    </citation>
    <scope>NUCLEOTIDE SEQUENCE</scope>
    <source>
        <strain evidence="1">DSM 21220</strain>
    </source>
</reference>
<protein>
    <submittedName>
        <fullName evidence="1">Uncharacterized protein</fullName>
    </submittedName>
</protein>
<dbReference type="PROSITE" id="PS51257">
    <property type="entry name" value="PROKAR_LIPOPROTEIN"/>
    <property type="match status" value="1"/>
</dbReference>
<dbReference type="EMBL" id="CP091092">
    <property type="protein sequence ID" value="WFN35795.1"/>
    <property type="molecule type" value="Genomic_DNA"/>
</dbReference>
<dbReference type="KEGG" id="manq:L1994_06415"/>
<evidence type="ECO:0000313" key="2">
    <source>
        <dbReference type="Proteomes" id="UP001218895"/>
    </source>
</evidence>
<keyword evidence="2" id="KW-1185">Reference proteome</keyword>
<evidence type="ECO:0000313" key="1">
    <source>
        <dbReference type="EMBL" id="WFN35795.1"/>
    </source>
</evidence>
<proteinExistence type="predicted"/>
<dbReference type="GeneID" id="79950015"/>
<dbReference type="AlphaFoldDB" id="A0AAF0FTT6"/>
<sequence>MKKIIFGLGLFVLLLSVLSSGCTSQNEVITDEVISVPDNDQHLYLLSAGTYKITLTSDTDIDVLFDTVADYDQKGKKTFDKVVTLTEDTTMTVKNWALIGLGSDANVQVKIIKNPVV</sequence>
<name>A0AAF0FTT6_9EURY</name>
<organism evidence="1 2">
    <name type="scientific">Methanomicrobium antiquum</name>
    <dbReference type="NCBI Taxonomy" id="487686"/>
    <lineage>
        <taxon>Archaea</taxon>
        <taxon>Methanobacteriati</taxon>
        <taxon>Methanobacteriota</taxon>
        <taxon>Stenosarchaea group</taxon>
        <taxon>Methanomicrobia</taxon>
        <taxon>Methanomicrobiales</taxon>
        <taxon>Methanomicrobiaceae</taxon>
        <taxon>Methanomicrobium</taxon>
    </lineage>
</organism>
<dbReference type="RefSeq" id="WP_278098635.1">
    <property type="nucleotide sequence ID" value="NZ_CP091092.1"/>
</dbReference>
<dbReference type="Proteomes" id="UP001218895">
    <property type="component" value="Chromosome"/>
</dbReference>